<sequence length="66" mass="7462">MQRWRSRLGSISISRKGATTSSLDDHLSPPLSAIVECAGRAQRERQHKIVESEEWRKNGIGESIMQ</sequence>
<feature type="region of interest" description="Disordered" evidence="1">
    <location>
        <begin position="1"/>
        <end position="28"/>
    </location>
</feature>
<evidence type="ECO:0000256" key="1">
    <source>
        <dbReference type="SAM" id="MobiDB-lite"/>
    </source>
</evidence>
<comment type="caution">
    <text evidence="2">The sequence shown here is derived from an EMBL/GenBank/DDBJ whole genome shotgun (WGS) entry which is preliminary data.</text>
</comment>
<accession>A0AAN9NRT1</accession>
<organism evidence="2 3">
    <name type="scientific">Phaseolus coccineus</name>
    <name type="common">Scarlet runner bean</name>
    <name type="synonym">Phaseolus multiflorus</name>
    <dbReference type="NCBI Taxonomy" id="3886"/>
    <lineage>
        <taxon>Eukaryota</taxon>
        <taxon>Viridiplantae</taxon>
        <taxon>Streptophyta</taxon>
        <taxon>Embryophyta</taxon>
        <taxon>Tracheophyta</taxon>
        <taxon>Spermatophyta</taxon>
        <taxon>Magnoliopsida</taxon>
        <taxon>eudicotyledons</taxon>
        <taxon>Gunneridae</taxon>
        <taxon>Pentapetalae</taxon>
        <taxon>rosids</taxon>
        <taxon>fabids</taxon>
        <taxon>Fabales</taxon>
        <taxon>Fabaceae</taxon>
        <taxon>Papilionoideae</taxon>
        <taxon>50 kb inversion clade</taxon>
        <taxon>NPAAA clade</taxon>
        <taxon>indigoferoid/millettioid clade</taxon>
        <taxon>Phaseoleae</taxon>
        <taxon>Phaseolus</taxon>
    </lineage>
</organism>
<feature type="compositionally biased region" description="Polar residues" evidence="1">
    <location>
        <begin position="9"/>
        <end position="20"/>
    </location>
</feature>
<name>A0AAN9NRT1_PHACN</name>
<proteinExistence type="predicted"/>
<dbReference type="Proteomes" id="UP001374584">
    <property type="component" value="Unassembled WGS sequence"/>
</dbReference>
<evidence type="ECO:0000313" key="2">
    <source>
        <dbReference type="EMBL" id="KAK7377200.1"/>
    </source>
</evidence>
<protein>
    <submittedName>
        <fullName evidence="2">Uncharacterized protein</fullName>
    </submittedName>
</protein>
<dbReference type="EMBL" id="JAYMYR010000002">
    <property type="protein sequence ID" value="KAK7377200.1"/>
    <property type="molecule type" value="Genomic_DNA"/>
</dbReference>
<evidence type="ECO:0000313" key="3">
    <source>
        <dbReference type="Proteomes" id="UP001374584"/>
    </source>
</evidence>
<gene>
    <name evidence="2" type="ORF">VNO80_02621</name>
</gene>
<dbReference type="AlphaFoldDB" id="A0AAN9NRT1"/>
<keyword evidence="3" id="KW-1185">Reference proteome</keyword>
<reference evidence="2 3" key="1">
    <citation type="submission" date="2024-01" db="EMBL/GenBank/DDBJ databases">
        <title>The genomes of 5 underutilized Papilionoideae crops provide insights into root nodulation and disease resistanc.</title>
        <authorList>
            <person name="Jiang F."/>
        </authorList>
    </citation>
    <scope>NUCLEOTIDE SEQUENCE [LARGE SCALE GENOMIC DNA]</scope>
    <source>
        <strain evidence="2">JINMINGXINNONG_FW02</strain>
        <tissue evidence="2">Leaves</tissue>
    </source>
</reference>